<name>A0A2N1M886_9GLOM</name>
<evidence type="ECO:0000313" key="4">
    <source>
        <dbReference type="Proteomes" id="UP000233469"/>
    </source>
</evidence>
<evidence type="ECO:0000313" key="3">
    <source>
        <dbReference type="EMBL" id="PKK57854.1"/>
    </source>
</evidence>
<reference evidence="3 4" key="1">
    <citation type="submission" date="2016-04" db="EMBL/GenBank/DDBJ databases">
        <title>Genome analyses suggest a sexual origin of heterokaryosis in a supposedly ancient asexual fungus.</title>
        <authorList>
            <person name="Ropars J."/>
            <person name="Sedzielewska K."/>
            <person name="Noel J."/>
            <person name="Charron P."/>
            <person name="Farinelli L."/>
            <person name="Marton T."/>
            <person name="Kruger M."/>
            <person name="Pelin A."/>
            <person name="Brachmann A."/>
            <person name="Corradi N."/>
        </authorList>
    </citation>
    <scope>NUCLEOTIDE SEQUENCE [LARGE SCALE GENOMIC DNA]</scope>
    <source>
        <strain evidence="3 4">C2</strain>
    </source>
</reference>
<dbReference type="AlphaFoldDB" id="A0A2N1M886"/>
<feature type="region of interest" description="Disordered" evidence="2">
    <location>
        <begin position="84"/>
        <end position="115"/>
    </location>
</feature>
<evidence type="ECO:0000256" key="1">
    <source>
        <dbReference type="SAM" id="Coils"/>
    </source>
</evidence>
<evidence type="ECO:0000256" key="2">
    <source>
        <dbReference type="SAM" id="MobiDB-lite"/>
    </source>
</evidence>
<keyword evidence="1" id="KW-0175">Coiled coil</keyword>
<dbReference type="VEuPathDB" id="FungiDB:RhiirFUN_000536"/>
<accession>A0A2N1M886</accession>
<feature type="coiled-coil region" evidence="1">
    <location>
        <begin position="5"/>
        <end position="67"/>
    </location>
</feature>
<feature type="region of interest" description="Disordered" evidence="2">
    <location>
        <begin position="122"/>
        <end position="141"/>
    </location>
</feature>
<feature type="region of interest" description="Disordered" evidence="2">
    <location>
        <begin position="186"/>
        <end position="221"/>
    </location>
</feature>
<sequence>MQSEIDSLREVNLKLLAEITELRKENAEVKAENIEVKSENAKLKHSLEEHEARFTNLEQKDKEKTNLIAKSDDDIKEIKQEQIAINHPVQDDDTSLPKSPINSESQVIPQSSVSSPIEDNFNAENSSNVTQPICSESKSLEEKEDNEFIVSVYKEKVSNEIRQRRREKKLVHSCRDQELLLDSTVASPNIPHEQENIQSHSQTSNKSGEREPEGMSSDRTQSSKIKILYNQKVEQGIRHELSVFTKDDNIEKHNSFDIQIPEFSLEAILMGSNKITAQSIADLFDVAIKVGQKENLYWYCFYKAYEDLVEDYKVIKNIDDQLARTLVYNEIKLLLPDITDGNLRLKTFRAKKIYTLFTGIGIDKIKRITYGTYAISCLKDFQIQAVELTMPYLQWKTWELWITWLMVL</sequence>
<dbReference type="EMBL" id="LLXL01004035">
    <property type="protein sequence ID" value="PKK57854.1"/>
    <property type="molecule type" value="Genomic_DNA"/>
</dbReference>
<protein>
    <submittedName>
        <fullName evidence="3">Uncharacterized protein</fullName>
    </submittedName>
</protein>
<reference evidence="3 4" key="2">
    <citation type="submission" date="2017-10" db="EMBL/GenBank/DDBJ databases">
        <title>Extensive intraspecific genome diversity in a model arbuscular mycorrhizal fungus.</title>
        <authorList>
            <person name="Chen E.C.H."/>
            <person name="Morin E."/>
            <person name="Baudet D."/>
            <person name="Noel J."/>
            <person name="Ndikumana S."/>
            <person name="Charron P."/>
            <person name="St-Onge C."/>
            <person name="Giorgi J."/>
            <person name="Grigoriev I.V."/>
            <person name="Roux C."/>
            <person name="Martin F.M."/>
            <person name="Corradi N."/>
        </authorList>
    </citation>
    <scope>NUCLEOTIDE SEQUENCE [LARGE SCALE GENOMIC DNA]</scope>
    <source>
        <strain evidence="3 4">C2</strain>
    </source>
</reference>
<feature type="compositionally biased region" description="Polar residues" evidence="2">
    <location>
        <begin position="122"/>
        <end position="137"/>
    </location>
</feature>
<gene>
    <name evidence="3" type="ORF">RhiirC2_871730</name>
</gene>
<comment type="caution">
    <text evidence="3">The sequence shown here is derived from an EMBL/GenBank/DDBJ whole genome shotgun (WGS) entry which is preliminary data.</text>
</comment>
<feature type="compositionally biased region" description="Polar residues" evidence="2">
    <location>
        <begin position="196"/>
        <end position="206"/>
    </location>
</feature>
<dbReference type="VEuPathDB" id="FungiDB:FUN_023656"/>
<organism evidence="3 4">
    <name type="scientific">Rhizophagus irregularis</name>
    <dbReference type="NCBI Taxonomy" id="588596"/>
    <lineage>
        <taxon>Eukaryota</taxon>
        <taxon>Fungi</taxon>
        <taxon>Fungi incertae sedis</taxon>
        <taxon>Mucoromycota</taxon>
        <taxon>Glomeromycotina</taxon>
        <taxon>Glomeromycetes</taxon>
        <taxon>Glomerales</taxon>
        <taxon>Glomeraceae</taxon>
        <taxon>Rhizophagus</taxon>
    </lineage>
</organism>
<dbReference type="VEuPathDB" id="FungiDB:RhiirA1_479544"/>
<dbReference type="Proteomes" id="UP000233469">
    <property type="component" value="Unassembled WGS sequence"/>
</dbReference>
<feature type="compositionally biased region" description="Low complexity" evidence="2">
    <location>
        <begin position="103"/>
        <end position="115"/>
    </location>
</feature>
<proteinExistence type="predicted"/>